<dbReference type="Proteomes" id="UP000824094">
    <property type="component" value="Unassembled WGS sequence"/>
</dbReference>
<dbReference type="InterPro" id="IPR003444">
    <property type="entry name" value="MraZ"/>
</dbReference>
<evidence type="ECO:0000313" key="10">
    <source>
        <dbReference type="Proteomes" id="UP000824094"/>
    </source>
</evidence>
<comment type="subcellular location">
    <subcellularLocation>
        <location evidence="7">Cytoplasm</location>
        <location evidence="7">Nucleoid</location>
    </subcellularLocation>
</comment>
<feature type="domain" description="SpoVT-AbrB" evidence="8">
    <location>
        <begin position="78"/>
        <end position="121"/>
    </location>
</feature>
<sequence>MNYCFLGKFNLALDDKCRMRLPAKLRAAIGTGYVVMYGADCLSVMPKEDFEALNEKFRSIPYSDVEARRAVSDILGNAFEPEEDAQGRFVIPKHSRDYAAIVKNVVVVGAGNIIEIWGEERYEKTHTVSSYADKLKALAQYGI</sequence>
<dbReference type="PANTHER" id="PTHR34701:SF1">
    <property type="entry name" value="TRANSCRIPTIONAL REGULATOR MRAZ"/>
    <property type="match status" value="1"/>
</dbReference>
<evidence type="ECO:0000256" key="5">
    <source>
        <dbReference type="ARBA" id="ARBA00023125"/>
    </source>
</evidence>
<keyword evidence="9" id="KW-0132">Cell division</keyword>
<organism evidence="9 10">
    <name type="scientific">Candidatus Stercoripulliclostridium merdigallinarum</name>
    <dbReference type="NCBI Taxonomy" id="2840951"/>
    <lineage>
        <taxon>Bacteria</taxon>
        <taxon>Bacillati</taxon>
        <taxon>Bacillota</taxon>
        <taxon>Clostridia</taxon>
        <taxon>Eubacteriales</taxon>
        <taxon>Candidatus Stercoripulliclostridium</taxon>
    </lineage>
</organism>
<dbReference type="GO" id="GO:0051301">
    <property type="term" value="P:cell division"/>
    <property type="evidence" value="ECO:0007669"/>
    <property type="project" value="UniProtKB-KW"/>
</dbReference>
<dbReference type="HAMAP" id="MF_01008">
    <property type="entry name" value="MraZ"/>
    <property type="match status" value="1"/>
</dbReference>
<reference evidence="9" key="1">
    <citation type="submission" date="2020-10" db="EMBL/GenBank/DDBJ databases">
        <authorList>
            <person name="Gilroy R."/>
        </authorList>
    </citation>
    <scope>NUCLEOTIDE SEQUENCE</scope>
    <source>
        <strain evidence="9">18911</strain>
    </source>
</reference>
<dbReference type="SUPFAM" id="SSF89447">
    <property type="entry name" value="AbrB/MazE/MraZ-like"/>
    <property type="match status" value="1"/>
</dbReference>
<gene>
    <name evidence="7" type="primary">mraZ</name>
    <name evidence="9" type="ORF">IAB05_04925</name>
</gene>
<dbReference type="InterPro" id="IPR035644">
    <property type="entry name" value="MraZ_C"/>
</dbReference>
<dbReference type="Gene3D" id="3.40.1550.20">
    <property type="entry name" value="Transcriptional regulator MraZ domain"/>
    <property type="match status" value="1"/>
</dbReference>
<reference evidence="9" key="2">
    <citation type="journal article" date="2021" name="PeerJ">
        <title>Extensive microbial diversity within the chicken gut microbiome revealed by metagenomics and culture.</title>
        <authorList>
            <person name="Gilroy R."/>
            <person name="Ravi A."/>
            <person name="Getino M."/>
            <person name="Pursley I."/>
            <person name="Horton D.L."/>
            <person name="Alikhan N.F."/>
            <person name="Baker D."/>
            <person name="Gharbi K."/>
            <person name="Hall N."/>
            <person name="Watson M."/>
            <person name="Adriaenssens E.M."/>
            <person name="Foster-Nyarko E."/>
            <person name="Jarju S."/>
            <person name="Secka A."/>
            <person name="Antonio M."/>
            <person name="Oren A."/>
            <person name="Chaudhuri R.R."/>
            <person name="La Ragione R."/>
            <person name="Hildebrand F."/>
            <person name="Pallen M.J."/>
        </authorList>
    </citation>
    <scope>NUCLEOTIDE SEQUENCE</scope>
    <source>
        <strain evidence="9">18911</strain>
    </source>
</reference>
<evidence type="ECO:0000256" key="6">
    <source>
        <dbReference type="ARBA" id="ARBA00023163"/>
    </source>
</evidence>
<dbReference type="GO" id="GO:0000976">
    <property type="term" value="F:transcription cis-regulatory region binding"/>
    <property type="evidence" value="ECO:0007669"/>
    <property type="project" value="TreeGrafter"/>
</dbReference>
<accession>A0A9D1SIB6</accession>
<evidence type="ECO:0000259" key="8">
    <source>
        <dbReference type="PROSITE" id="PS51740"/>
    </source>
</evidence>
<evidence type="ECO:0000256" key="3">
    <source>
        <dbReference type="ARBA" id="ARBA00022737"/>
    </source>
</evidence>
<comment type="similarity">
    <text evidence="7">Belongs to the MraZ family.</text>
</comment>
<dbReference type="GO" id="GO:0009295">
    <property type="term" value="C:nucleoid"/>
    <property type="evidence" value="ECO:0007669"/>
    <property type="project" value="UniProtKB-SubCell"/>
</dbReference>
<keyword evidence="9" id="KW-0131">Cell cycle</keyword>
<dbReference type="PANTHER" id="PTHR34701">
    <property type="entry name" value="TRANSCRIPTIONAL REGULATOR MRAZ"/>
    <property type="match status" value="1"/>
</dbReference>
<dbReference type="InterPro" id="IPR038619">
    <property type="entry name" value="MraZ_sf"/>
</dbReference>
<evidence type="ECO:0000256" key="7">
    <source>
        <dbReference type="HAMAP-Rule" id="MF_01008"/>
    </source>
</evidence>
<protein>
    <recommendedName>
        <fullName evidence="1 7">Transcriptional regulator MraZ</fullName>
    </recommendedName>
</protein>
<dbReference type="GO" id="GO:0005737">
    <property type="term" value="C:cytoplasm"/>
    <property type="evidence" value="ECO:0007669"/>
    <property type="project" value="UniProtKB-UniRule"/>
</dbReference>
<dbReference type="AlphaFoldDB" id="A0A9D1SIB6"/>
<dbReference type="Pfam" id="PF02381">
    <property type="entry name" value="MraZ"/>
    <property type="match status" value="2"/>
</dbReference>
<dbReference type="InterPro" id="IPR020603">
    <property type="entry name" value="MraZ_dom"/>
</dbReference>
<dbReference type="InterPro" id="IPR007159">
    <property type="entry name" value="SpoVT-AbrB_dom"/>
</dbReference>
<comment type="subunit">
    <text evidence="7">Forms oligomers.</text>
</comment>
<dbReference type="CDD" id="cd16320">
    <property type="entry name" value="MraZ_N"/>
    <property type="match status" value="1"/>
</dbReference>
<evidence type="ECO:0000256" key="1">
    <source>
        <dbReference type="ARBA" id="ARBA00013860"/>
    </source>
</evidence>
<keyword evidence="4 7" id="KW-0805">Transcription regulation</keyword>
<dbReference type="GO" id="GO:2000143">
    <property type="term" value="P:negative regulation of DNA-templated transcription initiation"/>
    <property type="evidence" value="ECO:0007669"/>
    <property type="project" value="TreeGrafter"/>
</dbReference>
<name>A0A9D1SIB6_9FIRM</name>
<evidence type="ECO:0000313" key="9">
    <source>
        <dbReference type="EMBL" id="HIU60713.1"/>
    </source>
</evidence>
<evidence type="ECO:0000256" key="4">
    <source>
        <dbReference type="ARBA" id="ARBA00023015"/>
    </source>
</evidence>
<keyword evidence="5 7" id="KW-0238">DNA-binding</keyword>
<dbReference type="GO" id="GO:0003700">
    <property type="term" value="F:DNA-binding transcription factor activity"/>
    <property type="evidence" value="ECO:0007669"/>
    <property type="project" value="UniProtKB-UniRule"/>
</dbReference>
<dbReference type="EMBL" id="DVNF01000146">
    <property type="protein sequence ID" value="HIU60713.1"/>
    <property type="molecule type" value="Genomic_DNA"/>
</dbReference>
<dbReference type="InterPro" id="IPR035642">
    <property type="entry name" value="MraZ_N"/>
</dbReference>
<proteinExistence type="inferred from homology"/>
<comment type="caution">
    <text evidence="9">The sequence shown here is derived from an EMBL/GenBank/DDBJ whole genome shotgun (WGS) entry which is preliminary data.</text>
</comment>
<feature type="domain" description="SpoVT-AbrB" evidence="8">
    <location>
        <begin position="8"/>
        <end position="49"/>
    </location>
</feature>
<dbReference type="CDD" id="cd16321">
    <property type="entry name" value="MraZ_C"/>
    <property type="match status" value="1"/>
</dbReference>
<evidence type="ECO:0000256" key="2">
    <source>
        <dbReference type="ARBA" id="ARBA00022490"/>
    </source>
</evidence>
<dbReference type="PROSITE" id="PS51740">
    <property type="entry name" value="SPOVT_ABRB"/>
    <property type="match status" value="2"/>
</dbReference>
<keyword evidence="3" id="KW-0677">Repeat</keyword>
<keyword evidence="2 7" id="KW-0963">Cytoplasm</keyword>
<keyword evidence="6 7" id="KW-0804">Transcription</keyword>
<dbReference type="InterPro" id="IPR037914">
    <property type="entry name" value="SpoVT-AbrB_sf"/>
</dbReference>